<feature type="compositionally biased region" description="Basic and acidic residues" evidence="1">
    <location>
        <begin position="114"/>
        <end position="126"/>
    </location>
</feature>
<organism evidence="2 3">
    <name type="scientific">Myotis brandtii</name>
    <name type="common">Brandt's bat</name>
    <dbReference type="NCBI Taxonomy" id="109478"/>
    <lineage>
        <taxon>Eukaryota</taxon>
        <taxon>Metazoa</taxon>
        <taxon>Chordata</taxon>
        <taxon>Craniata</taxon>
        <taxon>Vertebrata</taxon>
        <taxon>Euteleostomi</taxon>
        <taxon>Mammalia</taxon>
        <taxon>Eutheria</taxon>
        <taxon>Laurasiatheria</taxon>
        <taxon>Chiroptera</taxon>
        <taxon>Yangochiroptera</taxon>
        <taxon>Vespertilionidae</taxon>
        <taxon>Myotis</taxon>
    </lineage>
</organism>
<sequence length="126" mass="13011">MSGAPETPGPSSSSMESAQSGPCSPDSPPVLCGTYLRVGVGSPSPRRLDAAADRSAPGHGDQAPGRACPGRRRRQARVAPPWSLPRAAPAHRIRPQSCAVRTLGLGWGGALERGGGEGHWTGDRVR</sequence>
<feature type="region of interest" description="Disordered" evidence="1">
    <location>
        <begin position="107"/>
        <end position="126"/>
    </location>
</feature>
<name>S7PZ04_MYOBR</name>
<accession>S7PZ04</accession>
<evidence type="ECO:0000256" key="1">
    <source>
        <dbReference type="SAM" id="MobiDB-lite"/>
    </source>
</evidence>
<keyword evidence="3" id="KW-1185">Reference proteome</keyword>
<dbReference type="AlphaFoldDB" id="S7PZ04"/>
<feature type="region of interest" description="Disordered" evidence="1">
    <location>
        <begin position="1"/>
        <end position="91"/>
    </location>
</feature>
<dbReference type="EMBL" id="KE163803">
    <property type="protein sequence ID" value="EPQ13842.1"/>
    <property type="molecule type" value="Genomic_DNA"/>
</dbReference>
<dbReference type="Proteomes" id="UP000052978">
    <property type="component" value="Unassembled WGS sequence"/>
</dbReference>
<evidence type="ECO:0000313" key="2">
    <source>
        <dbReference type="EMBL" id="EPQ13842.1"/>
    </source>
</evidence>
<feature type="compositionally biased region" description="Polar residues" evidence="1">
    <location>
        <begin position="9"/>
        <end position="22"/>
    </location>
</feature>
<gene>
    <name evidence="2" type="ORF">D623_10033750</name>
</gene>
<proteinExistence type="predicted"/>
<evidence type="ECO:0000313" key="3">
    <source>
        <dbReference type="Proteomes" id="UP000052978"/>
    </source>
</evidence>
<protein>
    <submittedName>
        <fullName evidence="2">Uncharacterized protein</fullName>
    </submittedName>
</protein>
<reference evidence="2 3" key="1">
    <citation type="journal article" date="2013" name="Nat. Commun.">
        <title>Genome analysis reveals insights into physiology and longevity of the Brandt's bat Myotis brandtii.</title>
        <authorList>
            <person name="Seim I."/>
            <person name="Fang X."/>
            <person name="Xiong Z."/>
            <person name="Lobanov A.V."/>
            <person name="Huang Z."/>
            <person name="Ma S."/>
            <person name="Feng Y."/>
            <person name="Turanov A.A."/>
            <person name="Zhu Y."/>
            <person name="Lenz T.L."/>
            <person name="Gerashchenko M.V."/>
            <person name="Fan D."/>
            <person name="Hee Yim S."/>
            <person name="Yao X."/>
            <person name="Jordan D."/>
            <person name="Xiong Y."/>
            <person name="Ma Y."/>
            <person name="Lyapunov A.N."/>
            <person name="Chen G."/>
            <person name="Kulakova O.I."/>
            <person name="Sun Y."/>
            <person name="Lee S.G."/>
            <person name="Bronson R.T."/>
            <person name="Moskalev A.A."/>
            <person name="Sunyaev S.R."/>
            <person name="Zhang G."/>
            <person name="Krogh A."/>
            <person name="Wang J."/>
            <person name="Gladyshev V.N."/>
        </authorList>
    </citation>
    <scope>NUCLEOTIDE SEQUENCE [LARGE SCALE GENOMIC DNA]</scope>
</reference>